<feature type="coiled-coil region" evidence="1">
    <location>
        <begin position="483"/>
        <end position="510"/>
    </location>
</feature>
<feature type="compositionally biased region" description="Polar residues" evidence="2">
    <location>
        <begin position="18"/>
        <end position="35"/>
    </location>
</feature>
<keyword evidence="4" id="KW-1185">Reference proteome</keyword>
<accession>A0AAN7CIV7</accession>
<reference evidence="3" key="2">
    <citation type="submission" date="2023-05" db="EMBL/GenBank/DDBJ databases">
        <authorList>
            <consortium name="Lawrence Berkeley National Laboratory"/>
            <person name="Steindorff A."/>
            <person name="Hensen N."/>
            <person name="Bonometti L."/>
            <person name="Westerberg I."/>
            <person name="Brannstrom I.O."/>
            <person name="Guillou S."/>
            <person name="Cros-Aarteil S."/>
            <person name="Calhoun S."/>
            <person name="Haridas S."/>
            <person name="Kuo A."/>
            <person name="Mondo S."/>
            <person name="Pangilinan J."/>
            <person name="Riley R."/>
            <person name="Labutti K."/>
            <person name="Andreopoulos B."/>
            <person name="Lipzen A."/>
            <person name="Chen C."/>
            <person name="Yanf M."/>
            <person name="Daum C."/>
            <person name="Ng V."/>
            <person name="Clum A."/>
            <person name="Ohm R."/>
            <person name="Martin F."/>
            <person name="Silar P."/>
            <person name="Natvig D."/>
            <person name="Lalanne C."/>
            <person name="Gautier V."/>
            <person name="Ament-Velasquez S.L."/>
            <person name="Kruys A."/>
            <person name="Hutchinson M.I."/>
            <person name="Powell A.J."/>
            <person name="Barry K."/>
            <person name="Miller A.N."/>
            <person name="Grigoriev I.V."/>
            <person name="Debuchy R."/>
            <person name="Gladieux P."/>
            <person name="Thoren M.H."/>
            <person name="Johannesson H."/>
        </authorList>
    </citation>
    <scope>NUCLEOTIDE SEQUENCE</scope>
    <source>
        <strain evidence="3">CBS 532.94</strain>
    </source>
</reference>
<dbReference type="GO" id="GO:0003677">
    <property type="term" value="F:DNA binding"/>
    <property type="evidence" value="ECO:0007669"/>
    <property type="project" value="InterPro"/>
</dbReference>
<feature type="region of interest" description="Disordered" evidence="2">
    <location>
        <begin position="1"/>
        <end position="365"/>
    </location>
</feature>
<keyword evidence="1" id="KW-0175">Coiled coil</keyword>
<dbReference type="InterPro" id="IPR025212">
    <property type="entry name" value="CAD_CENP-Q"/>
</dbReference>
<reference evidence="3" key="1">
    <citation type="journal article" date="2023" name="Mol. Phylogenet. Evol.">
        <title>Genome-scale phylogeny and comparative genomics of the fungal order Sordariales.</title>
        <authorList>
            <person name="Hensen N."/>
            <person name="Bonometti L."/>
            <person name="Westerberg I."/>
            <person name="Brannstrom I.O."/>
            <person name="Guillou S."/>
            <person name="Cros-Aarteil S."/>
            <person name="Calhoun S."/>
            <person name="Haridas S."/>
            <person name="Kuo A."/>
            <person name="Mondo S."/>
            <person name="Pangilinan J."/>
            <person name="Riley R."/>
            <person name="LaButti K."/>
            <person name="Andreopoulos B."/>
            <person name="Lipzen A."/>
            <person name="Chen C."/>
            <person name="Yan M."/>
            <person name="Daum C."/>
            <person name="Ng V."/>
            <person name="Clum A."/>
            <person name="Steindorff A."/>
            <person name="Ohm R.A."/>
            <person name="Martin F."/>
            <person name="Silar P."/>
            <person name="Natvig D.O."/>
            <person name="Lalanne C."/>
            <person name="Gautier V."/>
            <person name="Ament-Velasquez S.L."/>
            <person name="Kruys A."/>
            <person name="Hutchinson M.I."/>
            <person name="Powell A.J."/>
            <person name="Barry K."/>
            <person name="Miller A.N."/>
            <person name="Grigoriev I.V."/>
            <person name="Debuchy R."/>
            <person name="Gladieux P."/>
            <person name="Hiltunen Thoren M."/>
            <person name="Johannesson H."/>
        </authorList>
    </citation>
    <scope>NUCLEOTIDE SEQUENCE</scope>
    <source>
        <strain evidence="3">CBS 532.94</strain>
    </source>
</reference>
<dbReference type="InterPro" id="IPR017956">
    <property type="entry name" value="AT_hook_DNA-bd_motif"/>
</dbReference>
<protein>
    <submittedName>
        <fullName evidence="3">CENP-Q, a CENPA-CAD centromere complex subunit-domain-containing protein</fullName>
    </submittedName>
</protein>
<dbReference type="SMART" id="SM00384">
    <property type="entry name" value="AT_hook"/>
    <property type="match status" value="5"/>
</dbReference>
<feature type="compositionally biased region" description="Basic and acidic residues" evidence="2">
    <location>
        <begin position="60"/>
        <end position="71"/>
    </location>
</feature>
<evidence type="ECO:0000256" key="2">
    <source>
        <dbReference type="SAM" id="MobiDB-lite"/>
    </source>
</evidence>
<feature type="non-terminal residue" evidence="3">
    <location>
        <position position="1"/>
    </location>
</feature>
<proteinExistence type="predicted"/>
<dbReference type="Pfam" id="PF13094">
    <property type="entry name" value="CENP-Q"/>
    <property type="match status" value="1"/>
</dbReference>
<comment type="caution">
    <text evidence="3">The sequence shown here is derived from an EMBL/GenBank/DDBJ whole genome shotgun (WGS) entry which is preliminary data.</text>
</comment>
<organism evidence="3 4">
    <name type="scientific">Achaetomium macrosporum</name>
    <dbReference type="NCBI Taxonomy" id="79813"/>
    <lineage>
        <taxon>Eukaryota</taxon>
        <taxon>Fungi</taxon>
        <taxon>Dikarya</taxon>
        <taxon>Ascomycota</taxon>
        <taxon>Pezizomycotina</taxon>
        <taxon>Sordariomycetes</taxon>
        <taxon>Sordariomycetidae</taxon>
        <taxon>Sordariales</taxon>
        <taxon>Chaetomiaceae</taxon>
        <taxon>Achaetomium</taxon>
    </lineage>
</organism>
<name>A0AAN7CIV7_9PEZI</name>
<evidence type="ECO:0000313" key="4">
    <source>
        <dbReference type="Proteomes" id="UP001303760"/>
    </source>
</evidence>
<dbReference type="PRINTS" id="PR00929">
    <property type="entry name" value="ATHOOK"/>
</dbReference>
<dbReference type="EMBL" id="MU860012">
    <property type="protein sequence ID" value="KAK4242127.1"/>
    <property type="molecule type" value="Genomic_DNA"/>
</dbReference>
<evidence type="ECO:0000256" key="1">
    <source>
        <dbReference type="SAM" id="Coils"/>
    </source>
</evidence>
<dbReference type="AlphaFoldDB" id="A0AAN7CIV7"/>
<feature type="compositionally biased region" description="Polar residues" evidence="2">
    <location>
        <begin position="315"/>
        <end position="326"/>
    </location>
</feature>
<feature type="compositionally biased region" description="Low complexity" evidence="2">
    <location>
        <begin position="304"/>
        <end position="314"/>
    </location>
</feature>
<feature type="compositionally biased region" description="Basic and acidic residues" evidence="2">
    <location>
        <begin position="147"/>
        <end position="162"/>
    </location>
</feature>
<dbReference type="Proteomes" id="UP001303760">
    <property type="component" value="Unassembled WGS sequence"/>
</dbReference>
<evidence type="ECO:0000313" key="3">
    <source>
        <dbReference type="EMBL" id="KAK4242127.1"/>
    </source>
</evidence>
<feature type="compositionally biased region" description="Basic and acidic residues" evidence="2">
    <location>
        <begin position="88"/>
        <end position="98"/>
    </location>
</feature>
<feature type="region of interest" description="Disordered" evidence="2">
    <location>
        <begin position="431"/>
        <end position="453"/>
    </location>
</feature>
<feature type="compositionally biased region" description="Low complexity" evidence="2">
    <location>
        <begin position="129"/>
        <end position="146"/>
    </location>
</feature>
<sequence length="618" mass="66656">PGEPNQKRKRGRPPAAPKSSTTNATEPNREQTGNDEYNGPSAAPKRRGRPRKSIDTGAQDEPRPAQVEAERASPAAVTAPKKRGRPPVARDTEPKETDTVQLPPKKRRKADGAPRANNEGEESERSKSSKSGETSASGSQQAAESGEQGKAETSSRRGKNDSQLDNSPAEPAAKGPKTSKGREDRSKGKPGRKPTTTVGHVAEEDQTAEDQPVRRSRTDRRSADDNLPSATNQESPDAASGGKEALGPPQRRKRGRPSLAELSAREAQNKAGPSQIEIQVQKKGRGRPPVASDEGNAALQNTQAPSAAKPAKPSRQQAVSPSSATEPATRRGRRRSAEPTSPDVKQAAGPPTKYRHLTARTRQIPRSTISSKWAPLDTPAITAIDSILADATRPVLHRLRDRDQRYAQAQTILRMFTSRLRAKLVKGMPFPPPAISSSTASSRGKKGGEGGHAAELDFESTVDAIARLEKALDPLLHSLVLLRGEKEREERALEREYKLLRRLEANARAQVRGWREGRGREHVLVAGVRGLEEGGKAEGRGLEIVKGISGGGGGVFKDLEEEELLALSRQIGNHMESMRSNLGQIENVLPAIAKSRAALQGTLCEHLDPEQYEQVLLG</sequence>
<gene>
    <name evidence="3" type="ORF">C8A03DRAFT_11664</name>
</gene>